<evidence type="ECO:0000256" key="1">
    <source>
        <dbReference type="PROSITE-ProRule" id="PRU00473"/>
    </source>
</evidence>
<protein>
    <submittedName>
        <fullName evidence="3">Outer membrane protein OmpA-like peptidoglycan-associated protein</fullName>
    </submittedName>
</protein>
<dbReference type="EMBL" id="JACHXD010000025">
    <property type="protein sequence ID" value="MBB3122181.1"/>
    <property type="molecule type" value="Genomic_DNA"/>
</dbReference>
<dbReference type="CDD" id="cd07185">
    <property type="entry name" value="OmpA_C-like"/>
    <property type="match status" value="1"/>
</dbReference>
<dbReference type="AlphaFoldDB" id="A0A7W5FWT7"/>
<comment type="caution">
    <text evidence="3">The sequence shown here is derived from an EMBL/GenBank/DDBJ whole genome shotgun (WGS) entry which is preliminary data.</text>
</comment>
<name>A0A7W5FWT7_9BURK</name>
<accession>A0A7W5FWT7</accession>
<evidence type="ECO:0000313" key="4">
    <source>
        <dbReference type="Proteomes" id="UP000541535"/>
    </source>
</evidence>
<evidence type="ECO:0000259" key="2">
    <source>
        <dbReference type="PROSITE" id="PS51123"/>
    </source>
</evidence>
<dbReference type="InterPro" id="IPR006665">
    <property type="entry name" value="OmpA-like"/>
</dbReference>
<dbReference type="Proteomes" id="UP000541535">
    <property type="component" value="Unassembled WGS sequence"/>
</dbReference>
<dbReference type="RefSeq" id="WP_183443846.1">
    <property type="nucleotide sequence ID" value="NZ_JACHXD010000025.1"/>
</dbReference>
<keyword evidence="1" id="KW-0472">Membrane</keyword>
<sequence length="232" mass="24574">MGTSLGEDAMHPFVHLVAVAAAIPPLVTVAACTPERARPAPAAVAPVPAAIRGLDQRTALTQWGYGAAAYYGQCRAGTCPARSPKTFIDASAGAAMPAALPKALDEISARPRPDARTSAETAVIHFSLGSAQLDDSARNALLQFLPLAPQARRIEITGRTDSSGGERINHALAQARAQAVHRYLRQQLPPGMPVRLAAAGRCCYVADNVREEGRQANRRAEVTFHLQQEDGQ</sequence>
<dbReference type="PANTHER" id="PTHR30329:SF21">
    <property type="entry name" value="LIPOPROTEIN YIAD-RELATED"/>
    <property type="match status" value="1"/>
</dbReference>
<dbReference type="PANTHER" id="PTHR30329">
    <property type="entry name" value="STATOR ELEMENT OF FLAGELLAR MOTOR COMPLEX"/>
    <property type="match status" value="1"/>
</dbReference>
<dbReference type="InterPro" id="IPR050330">
    <property type="entry name" value="Bact_OuterMem_StrucFunc"/>
</dbReference>
<dbReference type="GO" id="GO:0016020">
    <property type="term" value="C:membrane"/>
    <property type="evidence" value="ECO:0007669"/>
    <property type="project" value="UniProtKB-UniRule"/>
</dbReference>
<keyword evidence="4" id="KW-1185">Reference proteome</keyword>
<feature type="domain" description="OmpA-like" evidence="2">
    <location>
        <begin position="113"/>
        <end position="228"/>
    </location>
</feature>
<dbReference type="Gene3D" id="3.30.1330.60">
    <property type="entry name" value="OmpA-like domain"/>
    <property type="match status" value="1"/>
</dbReference>
<gene>
    <name evidence="3" type="ORF">FHS03_005278</name>
</gene>
<organism evidence="3 4">
    <name type="scientific">Pseudoduganella violacea</name>
    <dbReference type="NCBI Taxonomy" id="1715466"/>
    <lineage>
        <taxon>Bacteria</taxon>
        <taxon>Pseudomonadati</taxon>
        <taxon>Pseudomonadota</taxon>
        <taxon>Betaproteobacteria</taxon>
        <taxon>Burkholderiales</taxon>
        <taxon>Oxalobacteraceae</taxon>
        <taxon>Telluria group</taxon>
        <taxon>Pseudoduganella</taxon>
    </lineage>
</organism>
<dbReference type="Pfam" id="PF00691">
    <property type="entry name" value="OmpA"/>
    <property type="match status" value="1"/>
</dbReference>
<reference evidence="3 4" key="1">
    <citation type="submission" date="2020-08" db="EMBL/GenBank/DDBJ databases">
        <title>Genomic Encyclopedia of Type Strains, Phase III (KMG-III): the genomes of soil and plant-associated and newly described type strains.</title>
        <authorList>
            <person name="Whitman W."/>
        </authorList>
    </citation>
    <scope>NUCLEOTIDE SEQUENCE [LARGE SCALE GENOMIC DNA]</scope>
    <source>
        <strain evidence="3 4">CECT 8897</strain>
    </source>
</reference>
<dbReference type="InterPro" id="IPR036737">
    <property type="entry name" value="OmpA-like_sf"/>
</dbReference>
<evidence type="ECO:0000313" key="3">
    <source>
        <dbReference type="EMBL" id="MBB3122181.1"/>
    </source>
</evidence>
<dbReference type="SUPFAM" id="SSF103088">
    <property type="entry name" value="OmpA-like"/>
    <property type="match status" value="1"/>
</dbReference>
<dbReference type="PROSITE" id="PS51123">
    <property type="entry name" value="OMPA_2"/>
    <property type="match status" value="1"/>
</dbReference>
<proteinExistence type="predicted"/>